<sequence length="216" mass="24402">MRETSNPLVLCIPAEYREAVSQESPMQNDQRLSQYATDRSWNMMRLPVTPQTTSSSWSIAMHQKDSVEMQFGSFEDPFVEPTAYREQPKQPSDRSPTRIVAWVARHSVLRTHESFLPRDPRSNPDVCRDARRLSRLLKPDATNQRPYRPLTPPPPPPRPSREEQRRCYVVAFREAASHGALVLFQALVPSPGGAKAILKLKSGAKVQSSLVGDQAL</sequence>
<proteinExistence type="predicted"/>
<organism evidence="2 3">
    <name type="scientific">Stachybotrys elegans</name>
    <dbReference type="NCBI Taxonomy" id="80388"/>
    <lineage>
        <taxon>Eukaryota</taxon>
        <taxon>Fungi</taxon>
        <taxon>Dikarya</taxon>
        <taxon>Ascomycota</taxon>
        <taxon>Pezizomycotina</taxon>
        <taxon>Sordariomycetes</taxon>
        <taxon>Hypocreomycetidae</taxon>
        <taxon>Hypocreales</taxon>
        <taxon>Stachybotryaceae</taxon>
        <taxon>Stachybotrys</taxon>
    </lineage>
</organism>
<name>A0A8K0ST45_9HYPO</name>
<evidence type="ECO:0000313" key="3">
    <source>
        <dbReference type="Proteomes" id="UP000813444"/>
    </source>
</evidence>
<feature type="compositionally biased region" description="Pro residues" evidence="1">
    <location>
        <begin position="149"/>
        <end position="158"/>
    </location>
</feature>
<feature type="region of interest" description="Disordered" evidence="1">
    <location>
        <begin position="132"/>
        <end position="164"/>
    </location>
</feature>
<comment type="caution">
    <text evidence="2">The sequence shown here is derived from an EMBL/GenBank/DDBJ whole genome shotgun (WGS) entry which is preliminary data.</text>
</comment>
<accession>A0A8K0ST45</accession>
<reference evidence="2" key="1">
    <citation type="journal article" date="2021" name="Nat. Commun.">
        <title>Genetic determinants of endophytism in the Arabidopsis root mycobiome.</title>
        <authorList>
            <person name="Mesny F."/>
            <person name="Miyauchi S."/>
            <person name="Thiergart T."/>
            <person name="Pickel B."/>
            <person name="Atanasova L."/>
            <person name="Karlsson M."/>
            <person name="Huettel B."/>
            <person name="Barry K.W."/>
            <person name="Haridas S."/>
            <person name="Chen C."/>
            <person name="Bauer D."/>
            <person name="Andreopoulos W."/>
            <person name="Pangilinan J."/>
            <person name="LaButti K."/>
            <person name="Riley R."/>
            <person name="Lipzen A."/>
            <person name="Clum A."/>
            <person name="Drula E."/>
            <person name="Henrissat B."/>
            <person name="Kohler A."/>
            <person name="Grigoriev I.V."/>
            <person name="Martin F.M."/>
            <person name="Hacquard S."/>
        </authorList>
    </citation>
    <scope>NUCLEOTIDE SEQUENCE</scope>
    <source>
        <strain evidence="2">MPI-CAGE-CH-0235</strain>
    </source>
</reference>
<gene>
    <name evidence="2" type="ORF">B0I35DRAFT_406144</name>
</gene>
<dbReference type="Proteomes" id="UP000813444">
    <property type="component" value="Unassembled WGS sequence"/>
</dbReference>
<dbReference type="AlphaFoldDB" id="A0A8K0ST45"/>
<keyword evidence="3" id="KW-1185">Reference proteome</keyword>
<evidence type="ECO:0000256" key="1">
    <source>
        <dbReference type="SAM" id="MobiDB-lite"/>
    </source>
</evidence>
<evidence type="ECO:0000313" key="2">
    <source>
        <dbReference type="EMBL" id="KAH7324324.1"/>
    </source>
</evidence>
<protein>
    <submittedName>
        <fullName evidence="2">Uncharacterized protein</fullName>
    </submittedName>
</protein>
<dbReference type="EMBL" id="JAGPNK010000003">
    <property type="protein sequence ID" value="KAH7324324.1"/>
    <property type="molecule type" value="Genomic_DNA"/>
</dbReference>